<feature type="domain" description="Heterokaryon incompatibility" evidence="2">
    <location>
        <begin position="330"/>
        <end position="536"/>
    </location>
</feature>
<accession>A0AAV9HU93</accession>
<protein>
    <submittedName>
        <fullName evidence="3">Heterokaryon incompatibility protein-domain-containing protein</fullName>
    </submittedName>
</protein>
<name>A0AAV9HU93_9PEZI</name>
<evidence type="ECO:0000313" key="4">
    <source>
        <dbReference type="Proteomes" id="UP001321749"/>
    </source>
</evidence>
<dbReference type="PANTHER" id="PTHR24148:SF64">
    <property type="entry name" value="HETEROKARYON INCOMPATIBILITY DOMAIN-CONTAINING PROTEIN"/>
    <property type="match status" value="1"/>
</dbReference>
<keyword evidence="1" id="KW-1133">Transmembrane helix</keyword>
<dbReference type="EMBL" id="MU864957">
    <property type="protein sequence ID" value="KAK4463604.1"/>
    <property type="molecule type" value="Genomic_DNA"/>
</dbReference>
<dbReference type="Proteomes" id="UP001321749">
    <property type="component" value="Unassembled WGS sequence"/>
</dbReference>
<reference evidence="3" key="1">
    <citation type="journal article" date="2023" name="Mol. Phylogenet. Evol.">
        <title>Genome-scale phylogeny and comparative genomics of the fungal order Sordariales.</title>
        <authorList>
            <person name="Hensen N."/>
            <person name="Bonometti L."/>
            <person name="Westerberg I."/>
            <person name="Brannstrom I.O."/>
            <person name="Guillou S."/>
            <person name="Cros-Aarteil S."/>
            <person name="Calhoun S."/>
            <person name="Haridas S."/>
            <person name="Kuo A."/>
            <person name="Mondo S."/>
            <person name="Pangilinan J."/>
            <person name="Riley R."/>
            <person name="LaButti K."/>
            <person name="Andreopoulos B."/>
            <person name="Lipzen A."/>
            <person name="Chen C."/>
            <person name="Yan M."/>
            <person name="Daum C."/>
            <person name="Ng V."/>
            <person name="Clum A."/>
            <person name="Steindorff A."/>
            <person name="Ohm R.A."/>
            <person name="Martin F."/>
            <person name="Silar P."/>
            <person name="Natvig D.O."/>
            <person name="Lalanne C."/>
            <person name="Gautier V."/>
            <person name="Ament-Velasquez S.L."/>
            <person name="Kruys A."/>
            <person name="Hutchinson M.I."/>
            <person name="Powell A.J."/>
            <person name="Barry K."/>
            <person name="Miller A.N."/>
            <person name="Grigoriev I.V."/>
            <person name="Debuchy R."/>
            <person name="Gladieux P."/>
            <person name="Hiltunen Thoren M."/>
            <person name="Johannesson H."/>
        </authorList>
    </citation>
    <scope>NUCLEOTIDE SEQUENCE</scope>
    <source>
        <strain evidence="3">PSN324</strain>
    </source>
</reference>
<keyword evidence="4" id="KW-1185">Reference proteome</keyword>
<keyword evidence="1" id="KW-0812">Transmembrane</keyword>
<dbReference type="InterPro" id="IPR052895">
    <property type="entry name" value="HetReg/Transcr_Mod"/>
</dbReference>
<dbReference type="PANTHER" id="PTHR24148">
    <property type="entry name" value="ANKYRIN REPEAT DOMAIN-CONTAINING PROTEIN 39 HOMOLOG-RELATED"/>
    <property type="match status" value="1"/>
</dbReference>
<feature type="transmembrane region" description="Helical" evidence="1">
    <location>
        <begin position="135"/>
        <end position="159"/>
    </location>
</feature>
<comment type="caution">
    <text evidence="3">The sequence shown here is derived from an EMBL/GenBank/DDBJ whole genome shotgun (WGS) entry which is preliminary data.</text>
</comment>
<gene>
    <name evidence="3" type="ORF">QBC42DRAFT_323667</name>
</gene>
<sequence>MSDNLTKLERRWVLIASSLLLFHTFKRRVTSGTKLGIVIYIVNFSLAANLNWKLWRIQSPIFFVGLVSRVLFENGIKLPTAREKARAADWAMACLVWLALVYIFHRPDSTLKDIWFIRFPSGFLSTVKSKMVWTVFAYMAYFIPSVYGTVFGLPLKVLFYIRHFCRVLRTGGLVAIVEYVDDEELIEWFKYYRPFFIQVFADCILILAKHFALQLFIWTVYKLIFGPDSASWFSWWHCAIVAVIALRRKPSAIRWRYRLHGLEYYLQLLNRQLSRPRNPSLLPRYRYSPLPATGTTAGPFIRLLLVHPRHRDHPVSCTLFSVPLESAPRFEAISYRWTDPSESGSDILLNFTTAFRVPANVYELLQDFRSPVFPRLLWIDSICINQHDKPERSRQVNMMGDIYTRASLVTVWLGSPAPEVALGLWQDLWRSIQTNMPQFLRDHALGELPARYADMVSEDRVDESQGVRKHRHKLFKAIYAAMVLTLLDQLRSTDDFRKDDYRTYIRGAGYRRTPLWRPLMHLLEHDWFERVWIVQEVVLARSARVLYGGLEADWEDFADGLTVLGENKAVASLLDWTDDEQVRSTVRARHVRAIMMMESWRYQMVRKGPMSFRQAVYDARLLKATDPRDKIFGFHGVVAKGLGSWTEPDYEIGAADVFVNAAVRLIHEDGILDLISHAGVGYIDNRAIGVQGLPSWVPDWTLFPETTALSLRGDFKNRYRAGGTKGTSSVHNLRRDSSGKPVALCLQGILLDVVVELAPPYVIHLNSSANHEYHVHAVIRSAAETLKESGRLVLTSRYLKNPYPHTEKPTRLGEAFWRLLIGDRTTAEWPAPASVEQLAIAWTGAISGVGQLNTVDEAAPEEEIRLSISNQQYGVLITKAWSGRRVAVTRRGYLCLLPRGAMQGDVIWLVEGAQTPFVFRKEEKSTCYQLVGDCYVHGVMDGSAFDEHGDLQTITVV</sequence>
<dbReference type="InterPro" id="IPR010730">
    <property type="entry name" value="HET"/>
</dbReference>
<dbReference type="AlphaFoldDB" id="A0AAV9HU93"/>
<keyword evidence="1" id="KW-0472">Membrane</keyword>
<reference evidence="3" key="2">
    <citation type="submission" date="2023-06" db="EMBL/GenBank/DDBJ databases">
        <authorList>
            <consortium name="Lawrence Berkeley National Laboratory"/>
            <person name="Mondo S.J."/>
            <person name="Hensen N."/>
            <person name="Bonometti L."/>
            <person name="Westerberg I."/>
            <person name="Brannstrom I.O."/>
            <person name="Guillou S."/>
            <person name="Cros-Aarteil S."/>
            <person name="Calhoun S."/>
            <person name="Haridas S."/>
            <person name="Kuo A."/>
            <person name="Pangilinan J."/>
            <person name="Riley R."/>
            <person name="Labutti K."/>
            <person name="Andreopoulos B."/>
            <person name="Lipzen A."/>
            <person name="Chen C."/>
            <person name="Yanf M."/>
            <person name="Daum C."/>
            <person name="Ng V."/>
            <person name="Clum A."/>
            <person name="Steindorff A."/>
            <person name="Ohm R."/>
            <person name="Martin F."/>
            <person name="Silar P."/>
            <person name="Natvig D."/>
            <person name="Lalanne C."/>
            <person name="Gautier V."/>
            <person name="Ament-Velasquez S.L."/>
            <person name="Kruys A."/>
            <person name="Hutchinson M.I."/>
            <person name="Powell A.J."/>
            <person name="Barry K."/>
            <person name="Miller A.N."/>
            <person name="Grigoriev I.V."/>
            <person name="Debuchy R."/>
            <person name="Gladieux P."/>
            <person name="Thoren M.H."/>
            <person name="Johannesson H."/>
        </authorList>
    </citation>
    <scope>NUCLEOTIDE SEQUENCE</scope>
    <source>
        <strain evidence="3">PSN324</strain>
    </source>
</reference>
<dbReference type="Pfam" id="PF06985">
    <property type="entry name" value="HET"/>
    <property type="match status" value="1"/>
</dbReference>
<dbReference type="Pfam" id="PF26639">
    <property type="entry name" value="Het-6_barrel"/>
    <property type="match status" value="1"/>
</dbReference>
<feature type="transmembrane region" description="Helical" evidence="1">
    <location>
        <begin position="87"/>
        <end position="105"/>
    </location>
</feature>
<proteinExistence type="predicted"/>
<evidence type="ECO:0000313" key="3">
    <source>
        <dbReference type="EMBL" id="KAK4463604.1"/>
    </source>
</evidence>
<evidence type="ECO:0000259" key="2">
    <source>
        <dbReference type="Pfam" id="PF06985"/>
    </source>
</evidence>
<evidence type="ECO:0000256" key="1">
    <source>
        <dbReference type="SAM" id="Phobius"/>
    </source>
</evidence>
<organism evidence="3 4">
    <name type="scientific">Cladorrhinum samala</name>
    <dbReference type="NCBI Taxonomy" id="585594"/>
    <lineage>
        <taxon>Eukaryota</taxon>
        <taxon>Fungi</taxon>
        <taxon>Dikarya</taxon>
        <taxon>Ascomycota</taxon>
        <taxon>Pezizomycotina</taxon>
        <taxon>Sordariomycetes</taxon>
        <taxon>Sordariomycetidae</taxon>
        <taxon>Sordariales</taxon>
        <taxon>Podosporaceae</taxon>
        <taxon>Cladorrhinum</taxon>
    </lineage>
</organism>
<feature type="transmembrane region" description="Helical" evidence="1">
    <location>
        <begin position="195"/>
        <end position="217"/>
    </location>
</feature>